<keyword evidence="6" id="KW-0472">Membrane</keyword>
<dbReference type="Pfam" id="PF11904">
    <property type="entry name" value="ANKRD13_C"/>
    <property type="match status" value="1"/>
</dbReference>
<dbReference type="EMBL" id="HBEG01034286">
    <property type="protein sequence ID" value="CAD8372603.1"/>
    <property type="molecule type" value="Transcribed_RNA"/>
</dbReference>
<dbReference type="PANTHER" id="PTHR12447:SF25">
    <property type="entry name" value="ANKYRIN REPEAT DOMAIN-CONTAINING PROTEIN 13C"/>
    <property type="match status" value="1"/>
</dbReference>
<evidence type="ECO:0000313" key="9">
    <source>
        <dbReference type="EMBL" id="CAD8372603.1"/>
    </source>
</evidence>
<dbReference type="SUPFAM" id="SSF48403">
    <property type="entry name" value="Ankyrin repeat"/>
    <property type="match status" value="1"/>
</dbReference>
<reference evidence="9" key="1">
    <citation type="submission" date="2021-01" db="EMBL/GenBank/DDBJ databases">
        <authorList>
            <person name="Corre E."/>
            <person name="Pelletier E."/>
            <person name="Niang G."/>
            <person name="Scheremetjew M."/>
            <person name="Finn R."/>
            <person name="Kale V."/>
            <person name="Holt S."/>
            <person name="Cochrane G."/>
            <person name="Meng A."/>
            <person name="Brown T."/>
            <person name="Cohen L."/>
        </authorList>
    </citation>
    <scope>NUCLEOTIDE SEQUENCE</scope>
    <source>
        <strain evidence="9">Pbaha01</strain>
    </source>
</reference>
<proteinExistence type="predicted"/>
<protein>
    <recommendedName>
        <fullName evidence="8">Ankyrin repeat domain-containing protein</fullName>
    </recommendedName>
</protein>
<dbReference type="Gene3D" id="1.25.40.20">
    <property type="entry name" value="Ankyrin repeat-containing domain"/>
    <property type="match status" value="1"/>
</dbReference>
<feature type="domain" description="Ankyrin repeat" evidence="8">
    <location>
        <begin position="247"/>
        <end position="627"/>
    </location>
</feature>
<evidence type="ECO:0000259" key="8">
    <source>
        <dbReference type="Pfam" id="PF11904"/>
    </source>
</evidence>
<evidence type="ECO:0000256" key="2">
    <source>
        <dbReference type="ARBA" id="ARBA00004308"/>
    </source>
</evidence>
<evidence type="ECO:0000256" key="1">
    <source>
        <dbReference type="ARBA" id="ARBA00004240"/>
    </source>
</evidence>
<dbReference type="InterPro" id="IPR055285">
    <property type="entry name" value="ANKRD13_C"/>
</dbReference>
<dbReference type="InterPro" id="IPR036770">
    <property type="entry name" value="Ankyrin_rpt-contain_sf"/>
</dbReference>
<evidence type="ECO:0000256" key="5">
    <source>
        <dbReference type="ARBA" id="ARBA00023043"/>
    </source>
</evidence>
<keyword evidence="3" id="KW-0677">Repeat</keyword>
<keyword evidence="5" id="KW-0040">ANK repeat</keyword>
<name>A0A7S0AS73_9DINO</name>
<keyword evidence="4" id="KW-0256">Endoplasmic reticulum</keyword>
<evidence type="ECO:0000256" key="4">
    <source>
        <dbReference type="ARBA" id="ARBA00022824"/>
    </source>
</evidence>
<evidence type="ECO:0000256" key="7">
    <source>
        <dbReference type="SAM" id="MobiDB-lite"/>
    </source>
</evidence>
<feature type="region of interest" description="Disordered" evidence="7">
    <location>
        <begin position="463"/>
        <end position="531"/>
    </location>
</feature>
<dbReference type="InterPro" id="IPR021832">
    <property type="entry name" value="ANKRD13"/>
</dbReference>
<sequence>MDVTNDAEPTPLVPARSERLCVQSSCAPWEAPRLLHSSTCFGPSKRCLSRAVPLPSPRVRDFSPPPPTEHSVSVATRAAGSDDEGEVVAAAAGHPLHQAVWLADWPRARELLDAAADVNAADSHGATPLTLAVQLLPRAPGEYTAVVRQLLDATADPRLRSRQGWSPLDEAVSRGDEALVRMLFEGTQRRLGERWDKRLTLISTSLGMLPDFECRIRWEFESPVLPLINKLAPSDVVRLRKQGASLRIDSTLASWKRFRLSKRRDLTTLFQGGSLDGGLHGADPSSSSLCMLNHTKRTVVDVTEGLDTNEAGAVLGDLVSADVMQWDMQLDDLEVTEATTWLGASAGPCEVNGWKAMRFDVRGTLGVSIRRKGRRRQGMTFEEYFGCSLPPDVCLPELREEFRGDCTPSRLLREESRTTDFSAETLVYEGTFDLFEGRTAAGGGAPLEADELSSNASEVIARWPGASTPVSGTPYAGSPRPADNESSASSGGQARPRHRRGQRGADQARSGGRGKRGAEPAETGDRAGKTTHRVSASVWLATDFPISLQQFLPILEALSVEHEAMRRLKELLSSQSLRTAAEHTRKAACSVGGGPGGGGHVFPVRAAVPLNIAVRALVHFEAFEFRPPGSLPAELFKIPADYTWVSRGEAQKTSKRAKKRMLLANLAL</sequence>
<dbReference type="AlphaFoldDB" id="A0A7S0AS73"/>
<organism evidence="9">
    <name type="scientific">Pyrodinium bahamense</name>
    <dbReference type="NCBI Taxonomy" id="73915"/>
    <lineage>
        <taxon>Eukaryota</taxon>
        <taxon>Sar</taxon>
        <taxon>Alveolata</taxon>
        <taxon>Dinophyceae</taxon>
        <taxon>Gonyaulacales</taxon>
        <taxon>Pyrocystaceae</taxon>
        <taxon>Pyrodinium</taxon>
    </lineage>
</organism>
<accession>A0A7S0AS73</accession>
<dbReference type="GO" id="GO:0005783">
    <property type="term" value="C:endoplasmic reticulum"/>
    <property type="evidence" value="ECO:0007669"/>
    <property type="project" value="UniProtKB-SubCell"/>
</dbReference>
<evidence type="ECO:0000256" key="3">
    <source>
        <dbReference type="ARBA" id="ARBA00022737"/>
    </source>
</evidence>
<gene>
    <name evidence="9" type="ORF">PBAH0796_LOCUS20955</name>
</gene>
<comment type="subcellular location">
    <subcellularLocation>
        <location evidence="2">Endomembrane system</location>
    </subcellularLocation>
    <subcellularLocation>
        <location evidence="1">Endoplasmic reticulum</location>
    </subcellularLocation>
</comment>
<evidence type="ECO:0000256" key="6">
    <source>
        <dbReference type="ARBA" id="ARBA00023136"/>
    </source>
</evidence>
<dbReference type="PANTHER" id="PTHR12447">
    <property type="entry name" value="ANKYRIN REPEAT DOMAIN-CONTAINING PROTEIN 13"/>
    <property type="match status" value="1"/>
</dbReference>
<feature type="compositionally biased region" description="Basic and acidic residues" evidence="7">
    <location>
        <begin position="516"/>
        <end position="528"/>
    </location>
</feature>